<dbReference type="Proteomes" id="UP001374584">
    <property type="component" value="Unassembled WGS sequence"/>
</dbReference>
<evidence type="ECO:0000256" key="1">
    <source>
        <dbReference type="SAM" id="Coils"/>
    </source>
</evidence>
<name>A0AAN9LCE7_PHACN</name>
<gene>
    <name evidence="3" type="ORF">VNO80_30158</name>
</gene>
<protein>
    <recommendedName>
        <fullName evidence="5">Transposase</fullName>
    </recommendedName>
</protein>
<organism evidence="3 4">
    <name type="scientific">Phaseolus coccineus</name>
    <name type="common">Scarlet runner bean</name>
    <name type="synonym">Phaseolus multiflorus</name>
    <dbReference type="NCBI Taxonomy" id="3886"/>
    <lineage>
        <taxon>Eukaryota</taxon>
        <taxon>Viridiplantae</taxon>
        <taxon>Streptophyta</taxon>
        <taxon>Embryophyta</taxon>
        <taxon>Tracheophyta</taxon>
        <taxon>Spermatophyta</taxon>
        <taxon>Magnoliopsida</taxon>
        <taxon>eudicotyledons</taxon>
        <taxon>Gunneridae</taxon>
        <taxon>Pentapetalae</taxon>
        <taxon>rosids</taxon>
        <taxon>fabids</taxon>
        <taxon>Fabales</taxon>
        <taxon>Fabaceae</taxon>
        <taxon>Papilionoideae</taxon>
        <taxon>50 kb inversion clade</taxon>
        <taxon>NPAAA clade</taxon>
        <taxon>indigoferoid/millettioid clade</taxon>
        <taxon>Phaseoleae</taxon>
        <taxon>Phaseolus</taxon>
    </lineage>
</organism>
<evidence type="ECO:0008006" key="5">
    <source>
        <dbReference type="Google" id="ProtNLM"/>
    </source>
</evidence>
<dbReference type="InterPro" id="IPR004252">
    <property type="entry name" value="Probable_transposase_24"/>
</dbReference>
<dbReference type="PANTHER" id="PTHR33157:SF12">
    <property type="entry name" value="TRANSPOSASE TNP1_EN_SPM-LIKE DOMAIN-CONTAINING PROTEIN"/>
    <property type="match status" value="1"/>
</dbReference>
<keyword evidence="1" id="KW-0175">Coiled coil</keyword>
<feature type="compositionally biased region" description="Basic and acidic residues" evidence="2">
    <location>
        <begin position="34"/>
        <end position="46"/>
    </location>
</feature>
<evidence type="ECO:0000256" key="2">
    <source>
        <dbReference type="SAM" id="MobiDB-lite"/>
    </source>
</evidence>
<reference evidence="3 4" key="1">
    <citation type="submission" date="2024-01" db="EMBL/GenBank/DDBJ databases">
        <title>The genomes of 5 underutilized Papilionoideae crops provide insights into root nodulation and disease resistanc.</title>
        <authorList>
            <person name="Jiang F."/>
        </authorList>
    </citation>
    <scope>NUCLEOTIDE SEQUENCE [LARGE SCALE GENOMIC DNA]</scope>
    <source>
        <strain evidence="3">JINMINGXINNONG_FW02</strain>
        <tissue evidence="3">Leaves</tissue>
    </source>
</reference>
<evidence type="ECO:0000313" key="3">
    <source>
        <dbReference type="EMBL" id="KAK7333390.1"/>
    </source>
</evidence>
<dbReference type="GO" id="GO:0032196">
    <property type="term" value="P:transposition"/>
    <property type="evidence" value="ECO:0007669"/>
    <property type="project" value="InterPro"/>
</dbReference>
<feature type="coiled-coil region" evidence="1">
    <location>
        <begin position="364"/>
        <end position="398"/>
    </location>
</feature>
<accession>A0AAN9LCE7</accession>
<dbReference type="Pfam" id="PF03004">
    <property type="entry name" value="Transposase_24"/>
    <property type="match status" value="1"/>
</dbReference>
<keyword evidence="4" id="KW-1185">Reference proteome</keyword>
<dbReference type="InterPro" id="IPR039266">
    <property type="entry name" value="EN-1/SPM"/>
</dbReference>
<dbReference type="PANTHER" id="PTHR33157">
    <property type="entry name" value="AUTONOMOUS TRANSPOSABLE ELEMENT EN-1 MOSAIC PROTEIN-RELATED"/>
    <property type="match status" value="1"/>
</dbReference>
<comment type="caution">
    <text evidence="3">The sequence shown here is derived from an EMBL/GenBank/DDBJ whole genome shotgun (WGS) entry which is preliminary data.</text>
</comment>
<feature type="region of interest" description="Disordered" evidence="2">
    <location>
        <begin position="17"/>
        <end position="79"/>
    </location>
</feature>
<proteinExistence type="predicted"/>
<dbReference type="EMBL" id="JAYMYR010000011">
    <property type="protein sequence ID" value="KAK7333390.1"/>
    <property type="molecule type" value="Genomic_DNA"/>
</dbReference>
<dbReference type="AlphaFoldDB" id="A0AAN9LCE7"/>
<feature type="compositionally biased region" description="Basic residues" evidence="2">
    <location>
        <begin position="49"/>
        <end position="58"/>
    </location>
</feature>
<feature type="compositionally biased region" description="Basic residues" evidence="2">
    <location>
        <begin position="20"/>
        <end position="32"/>
    </location>
</feature>
<sequence length="422" mass="47913">MCDFSEAERVTWKKLALGMARRKSNASRKLTKRPTTEKYQNKEKASSHPTKKRGRPRKTSQLPEAASLHTTVSGPSDPPAWTFDMAPPSRIQGVHTPCTPQPIYSDVGCIKSEVELEIQSSDDKPILYLDGQGFLPSRLAASGIGDLISRYYTDPWPSWKKIPAKTRDSMFEEFLTKFSISPPDHRWAKRNFQMRGSILMTNKLVKARSIMLKPNWIEDGVWEKLCEHWKSEDFKKKSAQAKTNRASNYGASHTGGSISASQHRANMIKETGIAPTPLELFRRLHQHKDKTWVDSRSKNLNEAFTRTLNQLTESALAQGKPPPNELHVWSDVARSKKGKVYGLGVESTEVRGGPCHHGSSSSMELITKREFDELRREMEEVRKERDVLKTKVSNTERLIEENNALILQMMESINNQSMHSRG</sequence>
<evidence type="ECO:0000313" key="4">
    <source>
        <dbReference type="Proteomes" id="UP001374584"/>
    </source>
</evidence>